<dbReference type="InterPro" id="IPR001296">
    <property type="entry name" value="Glyco_trans_1"/>
</dbReference>
<feature type="domain" description="Glycosyl transferase family 1" evidence="1">
    <location>
        <begin position="225"/>
        <end position="336"/>
    </location>
</feature>
<evidence type="ECO:0000313" key="3">
    <source>
        <dbReference type="Proteomes" id="UP000008372"/>
    </source>
</evidence>
<accession>A0ABQ0I2M1</accession>
<dbReference type="SUPFAM" id="SSF53756">
    <property type="entry name" value="UDP-Glycosyltransferase/glycogen phosphorylase"/>
    <property type="match status" value="1"/>
</dbReference>
<keyword evidence="3" id="KW-1185">Reference proteome</keyword>
<proteinExistence type="predicted"/>
<dbReference type="Proteomes" id="UP000008372">
    <property type="component" value="Unassembled WGS sequence"/>
</dbReference>
<dbReference type="EMBL" id="BAEK01000013">
    <property type="protein sequence ID" value="GAC03575.1"/>
    <property type="molecule type" value="Genomic_DNA"/>
</dbReference>
<protein>
    <recommendedName>
        <fullName evidence="1">Glycosyl transferase family 1 domain-containing protein</fullName>
    </recommendedName>
</protein>
<dbReference type="Gene3D" id="3.40.50.2000">
    <property type="entry name" value="Glycogen Phosphorylase B"/>
    <property type="match status" value="1"/>
</dbReference>
<dbReference type="RefSeq" id="WP_008302412.1">
    <property type="nucleotide sequence ID" value="NZ_BAEK01000013.1"/>
</dbReference>
<reference evidence="2 3" key="1">
    <citation type="journal article" date="2014" name="Environ. Microbiol.">
        <title>Comparative genomics of the marine bacterial genus Glaciecola reveals the high degree of genomic diversity and genomic characteristic for cold adaptation.</title>
        <authorList>
            <person name="Qin Q.L."/>
            <person name="Xie B.B."/>
            <person name="Yu Y."/>
            <person name="Shu Y.L."/>
            <person name="Rong J.C."/>
            <person name="Zhang Y.J."/>
            <person name="Zhao D.L."/>
            <person name="Chen X.L."/>
            <person name="Zhang X.Y."/>
            <person name="Chen B."/>
            <person name="Zhou B.C."/>
            <person name="Zhang Y.Z."/>
        </authorList>
    </citation>
    <scope>NUCLEOTIDE SEQUENCE [LARGE SCALE GENOMIC DNA]</scope>
    <source>
        <strain evidence="2 3">NO2</strain>
    </source>
</reference>
<evidence type="ECO:0000259" key="1">
    <source>
        <dbReference type="Pfam" id="PF00534"/>
    </source>
</evidence>
<name>A0ABQ0I2M1_9ALTE</name>
<comment type="caution">
    <text evidence="2">The sequence shown here is derived from an EMBL/GenBank/DDBJ whole genome shotgun (WGS) entry which is preliminary data.</text>
</comment>
<evidence type="ECO:0000313" key="2">
    <source>
        <dbReference type="EMBL" id="GAC03575.1"/>
    </source>
</evidence>
<sequence>MFNSIRLFFRYEIKTKFFEVLKYDYQFIKFPLTFFLLVKFLLNYQQKKYLLSIETLSKLYRSGWAGSKGSVIYIAKKMFSNPNSDFKARLLAQLVSQVVPLENTKHFFADPAELFVGVCIVLRRKSLARKGILLIKYSYYFPLMFKLFDMQEVAKNYHIVLEPSWAGTCDPGILAYATLNEPVFVMSYESRDSAFINAISTGLKAVKLSSNWWVDHRKFHYDIEKKRDIDIIVISAWASFKRHYFIFKALKQLKKVRPNLTVSLVGYPGDMTMSQVQLLAQRMGVLDILTFYEWIEPEEVSCLLQRAKVNLLWSRFEGLNRSIIEGMFCNVPCILREGFNYGDKYPYINRDTGDFSSESRLPENLHNMIETYDQFAPRQYVLNNHTCLKATEILSREITRFDRDSNEQAEDVDVKINALHGMDYFHSGSRTKFNQDERFILNLLR</sequence>
<dbReference type="Pfam" id="PF00534">
    <property type="entry name" value="Glycos_transf_1"/>
    <property type="match status" value="1"/>
</dbReference>
<gene>
    <name evidence="2" type="ORF">GAGA_0712</name>
</gene>
<organism evidence="2 3">
    <name type="scientific">Paraglaciecola agarilytica NO2</name>
    <dbReference type="NCBI Taxonomy" id="1125747"/>
    <lineage>
        <taxon>Bacteria</taxon>
        <taxon>Pseudomonadati</taxon>
        <taxon>Pseudomonadota</taxon>
        <taxon>Gammaproteobacteria</taxon>
        <taxon>Alteromonadales</taxon>
        <taxon>Alteromonadaceae</taxon>
        <taxon>Paraglaciecola</taxon>
    </lineage>
</organism>